<dbReference type="AlphaFoldDB" id="A0A955LGM2"/>
<feature type="transmembrane region" description="Helical" evidence="1">
    <location>
        <begin position="12"/>
        <end position="34"/>
    </location>
</feature>
<feature type="transmembrane region" description="Helical" evidence="1">
    <location>
        <begin position="70"/>
        <end position="87"/>
    </location>
</feature>
<comment type="caution">
    <text evidence="2">The sequence shown here is derived from an EMBL/GenBank/DDBJ whole genome shotgun (WGS) entry which is preliminary data.</text>
</comment>
<accession>A0A955LGM2</accession>
<feature type="transmembrane region" description="Helical" evidence="1">
    <location>
        <begin position="93"/>
        <end position="111"/>
    </location>
</feature>
<reference evidence="2" key="1">
    <citation type="submission" date="2020-04" db="EMBL/GenBank/DDBJ databases">
        <authorList>
            <person name="Zhang T."/>
        </authorList>
    </citation>
    <scope>NUCLEOTIDE SEQUENCE</scope>
    <source>
        <strain evidence="2">HKST-UBA01</strain>
    </source>
</reference>
<name>A0A955LGM2_UNCKA</name>
<proteinExistence type="predicted"/>
<keyword evidence="1" id="KW-0812">Transmembrane</keyword>
<protein>
    <submittedName>
        <fullName evidence="2">Uncharacterized protein</fullName>
    </submittedName>
</protein>
<organism evidence="2 3">
    <name type="scientific">candidate division WWE3 bacterium</name>
    <dbReference type="NCBI Taxonomy" id="2053526"/>
    <lineage>
        <taxon>Bacteria</taxon>
        <taxon>Katanobacteria</taxon>
    </lineage>
</organism>
<reference evidence="2" key="2">
    <citation type="journal article" date="2021" name="Microbiome">
        <title>Successional dynamics and alternative stable states in a saline activated sludge microbial community over 9 years.</title>
        <authorList>
            <person name="Wang Y."/>
            <person name="Ye J."/>
            <person name="Ju F."/>
            <person name="Liu L."/>
            <person name="Boyd J.A."/>
            <person name="Deng Y."/>
            <person name="Parks D.H."/>
            <person name="Jiang X."/>
            <person name="Yin X."/>
            <person name="Woodcroft B.J."/>
            <person name="Tyson G.W."/>
            <person name="Hugenholtz P."/>
            <person name="Polz M.F."/>
            <person name="Zhang T."/>
        </authorList>
    </citation>
    <scope>NUCLEOTIDE SEQUENCE</scope>
    <source>
        <strain evidence="2">HKST-UBA01</strain>
    </source>
</reference>
<dbReference type="Proteomes" id="UP000701698">
    <property type="component" value="Unassembled WGS sequence"/>
</dbReference>
<gene>
    <name evidence="2" type="ORF">KC571_02240</name>
</gene>
<evidence type="ECO:0000313" key="3">
    <source>
        <dbReference type="Proteomes" id="UP000701698"/>
    </source>
</evidence>
<dbReference type="EMBL" id="JAGQKX010000044">
    <property type="protein sequence ID" value="MCA9390199.1"/>
    <property type="molecule type" value="Genomic_DNA"/>
</dbReference>
<keyword evidence="1" id="KW-1133">Transmembrane helix</keyword>
<feature type="transmembrane region" description="Helical" evidence="1">
    <location>
        <begin position="40"/>
        <end position="58"/>
    </location>
</feature>
<sequence>MKSAQEIKFEKRVIRGFRIAGVALGVLGLFLLIFKVNLGFSIFWPTAIVGGVIALFGVYKMRQTTKVSRIGAVAALVGGLMLAFSFFSDGIGISWSFVLIGAALAASSYGMEEKAKSQT</sequence>
<keyword evidence="1" id="KW-0472">Membrane</keyword>
<evidence type="ECO:0000256" key="1">
    <source>
        <dbReference type="SAM" id="Phobius"/>
    </source>
</evidence>
<evidence type="ECO:0000313" key="2">
    <source>
        <dbReference type="EMBL" id="MCA9390199.1"/>
    </source>
</evidence>